<dbReference type="CDD" id="cd00037">
    <property type="entry name" value="CLECT"/>
    <property type="match status" value="1"/>
</dbReference>
<dbReference type="EMBL" id="BMAT01001410">
    <property type="protein sequence ID" value="GFR85022.1"/>
    <property type="molecule type" value="Genomic_DNA"/>
</dbReference>
<dbReference type="SUPFAM" id="SSF56436">
    <property type="entry name" value="C-type lectin-like"/>
    <property type="match status" value="1"/>
</dbReference>
<dbReference type="InterPro" id="IPR050801">
    <property type="entry name" value="Ca-Dep_Lectins_ImmuneDev"/>
</dbReference>
<dbReference type="SMART" id="SM00034">
    <property type="entry name" value="CLECT"/>
    <property type="match status" value="1"/>
</dbReference>
<dbReference type="AlphaFoldDB" id="A0AAV4GHV0"/>
<name>A0AAV4GHV0_9GAST</name>
<evidence type="ECO:0000259" key="2">
    <source>
        <dbReference type="PROSITE" id="PS50041"/>
    </source>
</evidence>
<accession>A0AAV4GHV0</accession>
<dbReference type="Gene3D" id="3.10.100.10">
    <property type="entry name" value="Mannose-Binding Protein A, subunit A"/>
    <property type="match status" value="1"/>
</dbReference>
<sequence length="181" mass="20595">MLVLILSCLLVASSNAQGGSKPTPTIQNTCPPGVISTVNEFYLQVVNETCFNFVVYDRKVYRDASQACKRNGGTLALPKTEDLNDYLADKAYSHYGIDDEVWIGLNDMKDEHHFVWEDQDELDWENFAIHHGLNNRWIFKHIQDCVALDPYDGGWYDYPCDKGLVSSALDSAPKKMFICQY</sequence>
<dbReference type="PROSITE" id="PS50041">
    <property type="entry name" value="C_TYPE_LECTIN_2"/>
    <property type="match status" value="1"/>
</dbReference>
<feature type="signal peptide" evidence="1">
    <location>
        <begin position="1"/>
        <end position="16"/>
    </location>
</feature>
<feature type="domain" description="C-type lectin" evidence="2">
    <location>
        <begin position="46"/>
        <end position="162"/>
    </location>
</feature>
<dbReference type="PANTHER" id="PTHR22801">
    <property type="entry name" value="LITHOSTATHINE"/>
    <property type="match status" value="1"/>
</dbReference>
<evidence type="ECO:0000256" key="1">
    <source>
        <dbReference type="SAM" id="SignalP"/>
    </source>
</evidence>
<dbReference type="PANTHER" id="PTHR22801:SF63">
    <property type="entry name" value="C-TYPE LECTIN DOMAIN-CONTAINING PROTEIN"/>
    <property type="match status" value="1"/>
</dbReference>
<evidence type="ECO:0000313" key="4">
    <source>
        <dbReference type="Proteomes" id="UP000762676"/>
    </source>
</evidence>
<gene>
    <name evidence="3" type="ORF">ElyMa_000685900</name>
</gene>
<dbReference type="InterPro" id="IPR016186">
    <property type="entry name" value="C-type_lectin-like/link_sf"/>
</dbReference>
<dbReference type="Pfam" id="PF00059">
    <property type="entry name" value="Lectin_C"/>
    <property type="match status" value="1"/>
</dbReference>
<dbReference type="Proteomes" id="UP000762676">
    <property type="component" value="Unassembled WGS sequence"/>
</dbReference>
<evidence type="ECO:0000313" key="3">
    <source>
        <dbReference type="EMBL" id="GFR85022.1"/>
    </source>
</evidence>
<dbReference type="InterPro" id="IPR001304">
    <property type="entry name" value="C-type_lectin-like"/>
</dbReference>
<organism evidence="3 4">
    <name type="scientific">Elysia marginata</name>
    <dbReference type="NCBI Taxonomy" id="1093978"/>
    <lineage>
        <taxon>Eukaryota</taxon>
        <taxon>Metazoa</taxon>
        <taxon>Spiralia</taxon>
        <taxon>Lophotrochozoa</taxon>
        <taxon>Mollusca</taxon>
        <taxon>Gastropoda</taxon>
        <taxon>Heterobranchia</taxon>
        <taxon>Euthyneura</taxon>
        <taxon>Panpulmonata</taxon>
        <taxon>Sacoglossa</taxon>
        <taxon>Placobranchoidea</taxon>
        <taxon>Plakobranchidae</taxon>
        <taxon>Elysia</taxon>
    </lineage>
</organism>
<keyword evidence="1" id="KW-0732">Signal</keyword>
<keyword evidence="4" id="KW-1185">Reference proteome</keyword>
<dbReference type="InterPro" id="IPR016187">
    <property type="entry name" value="CTDL_fold"/>
</dbReference>
<protein>
    <submittedName>
        <fullName evidence="3">Collectin-11</fullName>
    </submittedName>
</protein>
<reference evidence="3 4" key="1">
    <citation type="journal article" date="2021" name="Elife">
        <title>Chloroplast acquisition without the gene transfer in kleptoplastic sea slugs, Plakobranchus ocellatus.</title>
        <authorList>
            <person name="Maeda T."/>
            <person name="Takahashi S."/>
            <person name="Yoshida T."/>
            <person name="Shimamura S."/>
            <person name="Takaki Y."/>
            <person name="Nagai Y."/>
            <person name="Toyoda A."/>
            <person name="Suzuki Y."/>
            <person name="Arimoto A."/>
            <person name="Ishii H."/>
            <person name="Satoh N."/>
            <person name="Nishiyama T."/>
            <person name="Hasebe M."/>
            <person name="Maruyama T."/>
            <person name="Minagawa J."/>
            <person name="Obokata J."/>
            <person name="Shigenobu S."/>
        </authorList>
    </citation>
    <scope>NUCLEOTIDE SEQUENCE [LARGE SCALE GENOMIC DNA]</scope>
</reference>
<proteinExistence type="predicted"/>
<comment type="caution">
    <text evidence="3">The sequence shown here is derived from an EMBL/GenBank/DDBJ whole genome shotgun (WGS) entry which is preliminary data.</text>
</comment>
<feature type="chain" id="PRO_5043763927" evidence="1">
    <location>
        <begin position="17"/>
        <end position="181"/>
    </location>
</feature>